<proteinExistence type="predicted"/>
<evidence type="ECO:0000313" key="3">
    <source>
        <dbReference type="Proteomes" id="UP001476798"/>
    </source>
</evidence>
<evidence type="ECO:0000313" key="2">
    <source>
        <dbReference type="EMBL" id="MEQ2183687.1"/>
    </source>
</evidence>
<keyword evidence="3" id="KW-1185">Reference proteome</keyword>
<accession>A0ABV0PK00</accession>
<evidence type="ECO:0008006" key="4">
    <source>
        <dbReference type="Google" id="ProtNLM"/>
    </source>
</evidence>
<feature type="compositionally biased region" description="Basic and acidic residues" evidence="1">
    <location>
        <begin position="13"/>
        <end position="32"/>
    </location>
</feature>
<feature type="region of interest" description="Disordered" evidence="1">
    <location>
        <begin position="1"/>
        <end position="40"/>
    </location>
</feature>
<dbReference type="EMBL" id="JAHRIO010079980">
    <property type="protein sequence ID" value="MEQ2183687.1"/>
    <property type="molecule type" value="Genomic_DNA"/>
</dbReference>
<protein>
    <recommendedName>
        <fullName evidence="4">Arginine vasotocin receptor</fullName>
    </recommendedName>
</protein>
<comment type="caution">
    <text evidence="2">The sequence shown here is derived from an EMBL/GenBank/DDBJ whole genome shotgun (WGS) entry which is preliminary data.</text>
</comment>
<organism evidence="2 3">
    <name type="scientific">Goodea atripinnis</name>
    <dbReference type="NCBI Taxonomy" id="208336"/>
    <lineage>
        <taxon>Eukaryota</taxon>
        <taxon>Metazoa</taxon>
        <taxon>Chordata</taxon>
        <taxon>Craniata</taxon>
        <taxon>Vertebrata</taxon>
        <taxon>Euteleostomi</taxon>
        <taxon>Actinopterygii</taxon>
        <taxon>Neopterygii</taxon>
        <taxon>Teleostei</taxon>
        <taxon>Neoteleostei</taxon>
        <taxon>Acanthomorphata</taxon>
        <taxon>Ovalentaria</taxon>
        <taxon>Atherinomorphae</taxon>
        <taxon>Cyprinodontiformes</taxon>
        <taxon>Goodeidae</taxon>
        <taxon>Goodea</taxon>
    </lineage>
</organism>
<evidence type="ECO:0000256" key="1">
    <source>
        <dbReference type="SAM" id="MobiDB-lite"/>
    </source>
</evidence>
<sequence>MVANKVEQRKKREPPDKGNRTQSEHSGAEHNAPEQAVIVLCGTDPSASQQALHDEWAWHDYIPHPRPPSSTSSSSSHAFFSSSPACLPLPLALLLSLPSFSLSPHRPQKPHSIQPLPCRRINLHSGHLVLVLCSDTMTYYSAWHTY</sequence>
<name>A0ABV0PK00_9TELE</name>
<dbReference type="Proteomes" id="UP001476798">
    <property type="component" value="Unassembled WGS sequence"/>
</dbReference>
<reference evidence="2 3" key="1">
    <citation type="submission" date="2021-06" db="EMBL/GenBank/DDBJ databases">
        <authorList>
            <person name="Palmer J.M."/>
        </authorList>
    </citation>
    <scope>NUCLEOTIDE SEQUENCE [LARGE SCALE GENOMIC DNA]</scope>
    <source>
        <strain evidence="2 3">GA_2019</strain>
        <tissue evidence="2">Muscle</tissue>
    </source>
</reference>
<gene>
    <name evidence="2" type="ORF">GOODEAATRI_000572</name>
</gene>